<sequence>MLFIDYSSAFNTIVPSKLNNKLRTLGLNTTFCNWILDFLTGHPQVVRVVNNTFATLILNTGAPQGCVLSALLFTHDCTARHDSNTIIKFADDTTVVGLITDNDKTAYREEVRDLAVWRQDNNLSLNVIKTKEMIVDYRKKRTEHAPILIDGAAWSRLRASSSLVSTSPTNNMVQAHQYSLEEGTTNLFPLRRLKRFGMGPQILKRFYSCTIESVTAWYGNCSASDRKALQRVVRMALYITGANHPGPLYLAVSEEGPKYCQRLQPP</sequence>
<dbReference type="AlphaFoldDB" id="A0A060WWH3"/>
<evidence type="ECO:0000259" key="1">
    <source>
        <dbReference type="PROSITE" id="PS50878"/>
    </source>
</evidence>
<dbReference type="Proteomes" id="UP000193380">
    <property type="component" value="Unassembled WGS sequence"/>
</dbReference>
<gene>
    <name evidence="2" type="ORF">GSONMT00016986001</name>
</gene>
<dbReference type="PaxDb" id="8022-A0A060WWH3"/>
<dbReference type="InterPro" id="IPR000477">
    <property type="entry name" value="RT_dom"/>
</dbReference>
<organism evidence="2 3">
    <name type="scientific">Oncorhynchus mykiss</name>
    <name type="common">Rainbow trout</name>
    <name type="synonym">Salmo gairdneri</name>
    <dbReference type="NCBI Taxonomy" id="8022"/>
    <lineage>
        <taxon>Eukaryota</taxon>
        <taxon>Metazoa</taxon>
        <taxon>Chordata</taxon>
        <taxon>Craniata</taxon>
        <taxon>Vertebrata</taxon>
        <taxon>Euteleostomi</taxon>
        <taxon>Actinopterygii</taxon>
        <taxon>Neopterygii</taxon>
        <taxon>Teleostei</taxon>
        <taxon>Protacanthopterygii</taxon>
        <taxon>Salmoniformes</taxon>
        <taxon>Salmonidae</taxon>
        <taxon>Salmoninae</taxon>
        <taxon>Oncorhynchus</taxon>
    </lineage>
</organism>
<dbReference type="PROSITE" id="PS50878">
    <property type="entry name" value="RT_POL"/>
    <property type="match status" value="1"/>
</dbReference>
<name>A0A060WWH3_ONCMY</name>
<dbReference type="STRING" id="8022.A0A060WWH3"/>
<dbReference type="PANTHER" id="PTHR33332">
    <property type="entry name" value="REVERSE TRANSCRIPTASE DOMAIN-CONTAINING PROTEIN"/>
    <property type="match status" value="1"/>
</dbReference>
<evidence type="ECO:0000313" key="2">
    <source>
        <dbReference type="EMBL" id="CDQ71546.1"/>
    </source>
</evidence>
<accession>A0A060WWH3</accession>
<protein>
    <recommendedName>
        <fullName evidence="1">Reverse transcriptase domain-containing protein</fullName>
    </recommendedName>
</protein>
<proteinExistence type="predicted"/>
<evidence type="ECO:0000313" key="3">
    <source>
        <dbReference type="Proteomes" id="UP000193380"/>
    </source>
</evidence>
<dbReference type="Pfam" id="PF00078">
    <property type="entry name" value="RVT_1"/>
    <property type="match status" value="1"/>
</dbReference>
<reference evidence="2" key="1">
    <citation type="journal article" date="2014" name="Nat. Commun.">
        <title>The rainbow trout genome provides novel insights into evolution after whole-genome duplication in vertebrates.</title>
        <authorList>
            <person name="Berthelot C."/>
            <person name="Brunet F."/>
            <person name="Chalopin D."/>
            <person name="Juanchich A."/>
            <person name="Bernard M."/>
            <person name="Noel B."/>
            <person name="Bento P."/>
            <person name="Da Silva C."/>
            <person name="Labadie K."/>
            <person name="Alberti A."/>
            <person name="Aury J.M."/>
            <person name="Louis A."/>
            <person name="Dehais P."/>
            <person name="Bardou P."/>
            <person name="Montfort J."/>
            <person name="Klopp C."/>
            <person name="Cabau C."/>
            <person name="Gaspin C."/>
            <person name="Thorgaard G.H."/>
            <person name="Boussaha M."/>
            <person name="Quillet E."/>
            <person name="Guyomard R."/>
            <person name="Galiana D."/>
            <person name="Bobe J."/>
            <person name="Volff J.N."/>
            <person name="Genet C."/>
            <person name="Wincker P."/>
            <person name="Jaillon O."/>
            <person name="Roest Crollius H."/>
            <person name="Guiguen Y."/>
        </authorList>
    </citation>
    <scope>NUCLEOTIDE SEQUENCE [LARGE SCALE GENOMIC DNA]</scope>
</reference>
<dbReference type="EMBL" id="FR904774">
    <property type="protein sequence ID" value="CDQ71546.1"/>
    <property type="molecule type" value="Genomic_DNA"/>
</dbReference>
<feature type="domain" description="Reverse transcriptase" evidence="1">
    <location>
        <begin position="1"/>
        <end position="149"/>
    </location>
</feature>
<reference evidence="2" key="2">
    <citation type="submission" date="2014-03" db="EMBL/GenBank/DDBJ databases">
        <authorList>
            <person name="Genoscope - CEA"/>
        </authorList>
    </citation>
    <scope>NUCLEOTIDE SEQUENCE</scope>
</reference>